<feature type="binding site" evidence="9">
    <location>
        <begin position="133"/>
        <end position="136"/>
    </location>
    <ligand>
        <name>4-CDP-2-C-methyl-D-erythritol 2-phosphate</name>
        <dbReference type="ChEBI" id="CHEBI:57919"/>
    </ligand>
</feature>
<evidence type="ECO:0000256" key="9">
    <source>
        <dbReference type="HAMAP-Rule" id="MF_00107"/>
    </source>
</evidence>
<evidence type="ECO:0000256" key="2">
    <source>
        <dbReference type="ARBA" id="ARBA00004709"/>
    </source>
</evidence>
<dbReference type="InterPro" id="IPR020555">
    <property type="entry name" value="MECDP_synthase_CS"/>
</dbReference>
<keyword evidence="7 9" id="KW-0414">Isoprene biosynthesis</keyword>
<feature type="binding site" evidence="9">
    <location>
        <position position="11"/>
    </location>
    <ligand>
        <name>a divalent metal cation</name>
        <dbReference type="ChEBI" id="CHEBI:60240"/>
    </ligand>
</feature>
<sequence>MIRIGHGFDVHRFGGCRPLIIGGVLVPFEKKVVAHSDGDVVIHSIIDALLGASSNRDIGTLFSDTDSRYNNINSRILLRTVWNKISDQGYSIGNIDVTVILQQPTIQKYISQMIYYLSQDLNCVLSAINIKATTTEDLGYIGRSEGIACTAIVLLKK</sequence>
<feature type="site" description="Transition state stabilizer" evidence="9">
    <location>
        <position position="134"/>
    </location>
</feature>
<feature type="binding site" evidence="9">
    <location>
        <begin position="35"/>
        <end position="36"/>
    </location>
    <ligand>
        <name>4-CDP-2-C-methyl-D-erythritol 2-phosphate</name>
        <dbReference type="ChEBI" id="CHEBI:57919"/>
    </ligand>
</feature>
<dbReference type="AlphaFoldDB" id="E8Q5S8"/>
<evidence type="ECO:0000256" key="8">
    <source>
        <dbReference type="ARBA" id="ARBA00023239"/>
    </source>
</evidence>
<dbReference type="EMBL" id="CP002189">
    <property type="protein sequence ID" value="ADV33575.1"/>
    <property type="molecule type" value="Genomic_DNA"/>
</dbReference>
<dbReference type="GO" id="GO:0008685">
    <property type="term" value="F:2-C-methyl-D-erythritol 2,4-cyclodiphosphate synthase activity"/>
    <property type="evidence" value="ECO:0007669"/>
    <property type="project" value="UniProtKB-UniRule"/>
</dbReference>
<evidence type="ECO:0000256" key="7">
    <source>
        <dbReference type="ARBA" id="ARBA00023229"/>
    </source>
</evidence>
<comment type="function">
    <text evidence="9">Involved in the biosynthesis of isopentenyl diphosphate (IPP) and dimethylallyl diphosphate (DMAPP), two major building blocks of isoprenoid compounds. Catalyzes the conversion of 4-diphosphocytidyl-2-C-methyl-D-erythritol 2-phosphate (CDP-ME2P) to 2-C-methyl-D-erythritol 2,4-cyclodiphosphate (ME-CPP) with a corresponding release of cytidine 5-monophosphate (CMP).</text>
</comment>
<feature type="binding site" evidence="9">
    <location>
        <begin position="62"/>
        <end position="66"/>
    </location>
    <ligand>
        <name>4-CDP-2-C-methyl-D-erythritol 2-phosphate</name>
        <dbReference type="ChEBI" id="CHEBI:57919"/>
    </ligand>
</feature>
<dbReference type="SUPFAM" id="SSF69765">
    <property type="entry name" value="IpsF-like"/>
    <property type="match status" value="1"/>
</dbReference>
<evidence type="ECO:0000256" key="1">
    <source>
        <dbReference type="ARBA" id="ARBA00000200"/>
    </source>
</evidence>
<dbReference type="HAMAP" id="MF_00107">
    <property type="entry name" value="IspF"/>
    <property type="match status" value="1"/>
</dbReference>
<accession>E8Q5S8</accession>
<dbReference type="Proteomes" id="UP000007464">
    <property type="component" value="Chromosome"/>
</dbReference>
<comment type="caution">
    <text evidence="9">Lacks conserved residue(s) required for the propagation of feature annotation.</text>
</comment>
<evidence type="ECO:0000256" key="10">
    <source>
        <dbReference type="RuleBase" id="RU004395"/>
    </source>
</evidence>
<dbReference type="Pfam" id="PF02542">
    <property type="entry name" value="YgbB"/>
    <property type="match status" value="1"/>
</dbReference>
<feature type="domain" description="2-C-methyl-D-erythritol 2,4-cyclodiphosphate synthase" evidence="11">
    <location>
        <begin position="2"/>
        <end position="155"/>
    </location>
</feature>
<evidence type="ECO:0000256" key="3">
    <source>
        <dbReference type="ARBA" id="ARBA00008480"/>
    </source>
</evidence>
<feature type="site" description="Transition state stabilizer" evidence="9">
    <location>
        <position position="35"/>
    </location>
</feature>
<evidence type="ECO:0000259" key="11">
    <source>
        <dbReference type="Pfam" id="PF02542"/>
    </source>
</evidence>
<name>E8Q5S8_BLOVB</name>
<feature type="binding site" evidence="9">
    <location>
        <position position="143"/>
    </location>
    <ligand>
        <name>4-CDP-2-C-methyl-D-erythritol 2-phosphate</name>
        <dbReference type="ChEBI" id="CHEBI:57919"/>
    </ligand>
</feature>
<feature type="binding site" evidence="9">
    <location>
        <position position="9"/>
    </location>
    <ligand>
        <name>a divalent metal cation</name>
        <dbReference type="ChEBI" id="CHEBI:60240"/>
    </ligand>
</feature>
<comment type="similarity">
    <text evidence="3 9 10">Belongs to the IspF family.</text>
</comment>
<keyword evidence="8 9" id="KW-0456">Lyase</keyword>
<dbReference type="KEGG" id="bva:BVAF_168"/>
<proteinExistence type="inferred from homology"/>
<evidence type="ECO:0000313" key="12">
    <source>
        <dbReference type="EMBL" id="ADV33575.1"/>
    </source>
</evidence>
<dbReference type="EC" id="4.6.1.12" evidence="5 9"/>
<keyword evidence="13" id="KW-1185">Reference proteome</keyword>
<dbReference type="FunFam" id="3.30.1330.50:FF:000001">
    <property type="entry name" value="2-C-methyl-D-erythritol 2,4-cyclodiphosphate synthase"/>
    <property type="match status" value="1"/>
</dbReference>
<evidence type="ECO:0000313" key="13">
    <source>
        <dbReference type="Proteomes" id="UP000007464"/>
    </source>
</evidence>
<gene>
    <name evidence="9 12" type="primary">ispF</name>
    <name evidence="12" type="ordered locus">BVAF_168</name>
</gene>
<evidence type="ECO:0000256" key="6">
    <source>
        <dbReference type="ARBA" id="ARBA00022723"/>
    </source>
</evidence>
<evidence type="ECO:0000256" key="4">
    <source>
        <dbReference type="ARBA" id="ARBA00011233"/>
    </source>
</evidence>
<dbReference type="Gene3D" id="3.30.1330.50">
    <property type="entry name" value="2-C-methyl-D-erythritol 2,4-cyclodiphosphate synthase"/>
    <property type="match status" value="1"/>
</dbReference>
<organism evidence="12 13">
    <name type="scientific">Blochmanniella vafra (strain BVAF)</name>
    <dbReference type="NCBI Taxonomy" id="859654"/>
    <lineage>
        <taxon>Bacteria</taxon>
        <taxon>Pseudomonadati</taxon>
        <taxon>Pseudomonadota</taxon>
        <taxon>Gammaproteobacteria</taxon>
        <taxon>Enterobacterales</taxon>
        <taxon>Enterobacteriaceae</taxon>
        <taxon>ant endosymbionts</taxon>
        <taxon>Candidatus Blochmanniella</taxon>
    </lineage>
</organism>
<dbReference type="UniPathway" id="UPA00056">
    <property type="reaction ID" value="UER00095"/>
</dbReference>
<dbReference type="OrthoDB" id="9804336at2"/>
<reference evidence="12 13" key="1">
    <citation type="journal article" date="2010" name="BMC Genomics">
        <title>Unprecedented loss of ammonia assimilation capability in a urease-encoding bacterial mutualist.</title>
        <authorList>
            <person name="Williams L.E."/>
            <person name="Wernegreen J.J."/>
        </authorList>
    </citation>
    <scope>NUCLEOTIDE SEQUENCE [LARGE SCALE GENOMIC DNA]</scope>
    <source>
        <strain evidence="12 13">BVAF</strain>
    </source>
</reference>
<dbReference type="HOGENOM" id="CLU_084630_2_0_6"/>
<feature type="binding site" evidence="9">
    <location>
        <position position="43"/>
    </location>
    <ligand>
        <name>a divalent metal cation</name>
        <dbReference type="ChEBI" id="CHEBI:60240"/>
    </ligand>
</feature>
<dbReference type="GO" id="GO:0046872">
    <property type="term" value="F:metal ion binding"/>
    <property type="evidence" value="ECO:0007669"/>
    <property type="project" value="UniProtKB-KW"/>
</dbReference>
<dbReference type="PANTHER" id="PTHR43181:SF1">
    <property type="entry name" value="2-C-METHYL-D-ERYTHRITOL 2,4-CYCLODIPHOSPHATE SYNTHASE, CHLOROPLASTIC"/>
    <property type="match status" value="1"/>
</dbReference>
<comment type="cofactor">
    <cofactor evidence="9">
        <name>a divalent metal cation</name>
        <dbReference type="ChEBI" id="CHEBI:60240"/>
    </cofactor>
    <text evidence="9">Binds 1 divalent metal cation per subunit.</text>
</comment>
<dbReference type="InterPro" id="IPR036571">
    <property type="entry name" value="MECDP_synthase_sf"/>
</dbReference>
<dbReference type="NCBIfam" id="TIGR00151">
    <property type="entry name" value="ispF"/>
    <property type="match status" value="1"/>
</dbReference>
<protein>
    <recommendedName>
        <fullName evidence="5 9">2-C-methyl-D-erythritol 2,4-cyclodiphosphate synthase</fullName>
        <shortName evidence="9">MECDP-synthase</shortName>
        <shortName evidence="9">MECPP-synthase</shortName>
        <shortName evidence="9">MECPS</shortName>
        <ecNumber evidence="5 9">4.6.1.12</ecNumber>
    </recommendedName>
</protein>
<evidence type="ECO:0000256" key="5">
    <source>
        <dbReference type="ARBA" id="ARBA00012579"/>
    </source>
</evidence>
<comment type="catalytic activity">
    <reaction evidence="1 9 10">
        <text>4-CDP-2-C-methyl-D-erythritol 2-phosphate = 2-C-methyl-D-erythritol 2,4-cyclic diphosphate + CMP</text>
        <dbReference type="Rhea" id="RHEA:23864"/>
        <dbReference type="ChEBI" id="CHEBI:57919"/>
        <dbReference type="ChEBI" id="CHEBI:58483"/>
        <dbReference type="ChEBI" id="CHEBI:60377"/>
        <dbReference type="EC" id="4.6.1.12"/>
    </reaction>
</comment>
<feature type="binding site" evidence="9">
    <location>
        <begin position="9"/>
        <end position="11"/>
    </location>
    <ligand>
        <name>4-CDP-2-C-methyl-D-erythritol 2-phosphate</name>
        <dbReference type="ChEBI" id="CHEBI:57919"/>
    </ligand>
</feature>
<dbReference type="GO" id="GO:0016114">
    <property type="term" value="P:terpenoid biosynthetic process"/>
    <property type="evidence" value="ECO:0007669"/>
    <property type="project" value="InterPro"/>
</dbReference>
<dbReference type="PANTHER" id="PTHR43181">
    <property type="entry name" value="2-C-METHYL-D-ERYTHRITOL 2,4-CYCLODIPHOSPHATE SYNTHASE, CHLOROPLASTIC"/>
    <property type="match status" value="1"/>
</dbReference>
<comment type="subunit">
    <text evidence="4 9">Homotrimer.</text>
</comment>
<keyword evidence="6 9" id="KW-0479">Metal-binding</keyword>
<dbReference type="InterPro" id="IPR003526">
    <property type="entry name" value="MECDP_synthase"/>
</dbReference>
<dbReference type="STRING" id="859654.BVAF_168"/>
<dbReference type="GO" id="GO:0019288">
    <property type="term" value="P:isopentenyl diphosphate biosynthetic process, methylerythritol 4-phosphate pathway"/>
    <property type="evidence" value="ECO:0007669"/>
    <property type="project" value="UniProtKB-UniRule"/>
</dbReference>
<dbReference type="RefSeq" id="WP_013516500.1">
    <property type="nucleotide sequence ID" value="NC_014909.2"/>
</dbReference>
<dbReference type="PROSITE" id="PS01350">
    <property type="entry name" value="ISPF"/>
    <property type="match status" value="1"/>
</dbReference>
<comment type="pathway">
    <text evidence="2 9">Isoprenoid biosynthesis; isopentenyl diphosphate biosynthesis via DXP pathway; isopentenyl diphosphate from 1-deoxy-D-xylulose 5-phosphate: step 4/6.</text>
</comment>
<feature type="binding site" evidence="9">
    <location>
        <begin position="57"/>
        <end position="59"/>
    </location>
    <ligand>
        <name>4-CDP-2-C-methyl-D-erythritol 2-phosphate</name>
        <dbReference type="ChEBI" id="CHEBI:57919"/>
    </ligand>
</feature>
<dbReference type="CDD" id="cd00554">
    <property type="entry name" value="MECDP_synthase"/>
    <property type="match status" value="1"/>
</dbReference>